<keyword evidence="1" id="KW-0812">Transmembrane</keyword>
<reference evidence="3" key="1">
    <citation type="submission" date="2017-04" db="EMBL/GenBank/DDBJ databases">
        <authorList>
            <person name="Song Y."/>
            <person name="Cho B.-K."/>
        </authorList>
    </citation>
    <scope>NUCLEOTIDE SEQUENCE [LARGE SCALE GENOMIC DNA]</scope>
    <source>
        <strain evidence="3">SL1</strain>
    </source>
</reference>
<accession>A0A2U8DVL6</accession>
<evidence type="ECO:0000256" key="1">
    <source>
        <dbReference type="SAM" id="Phobius"/>
    </source>
</evidence>
<dbReference type="KEGG" id="cdrk:B9W14_20205"/>
<name>A0A2U8DVL6_9CLOT</name>
<gene>
    <name evidence="2" type="ORF">B9W14_20205</name>
</gene>
<dbReference type="AlphaFoldDB" id="A0A2U8DVL6"/>
<feature type="transmembrane region" description="Helical" evidence="1">
    <location>
        <begin position="12"/>
        <end position="34"/>
    </location>
</feature>
<proteinExistence type="predicted"/>
<protein>
    <submittedName>
        <fullName evidence="2">Uncharacterized protein</fullName>
    </submittedName>
</protein>
<keyword evidence="1" id="KW-1133">Transmembrane helix</keyword>
<sequence length="190" mass="22118">MWINKITADGWISFIGSIIGAIITAISIIITIRINNKQIKQQMIEKIRPYHDALKESIPSYDYIMTQSDYLDEEDNLLGGFVDVEGRLSILEKRLRDSEEPNGLLEYKIEQHKKYMEYWSKSNSKIEEFMNSGFYNAVKSACDGEVIKCYYDFFVAFHNEHFYSGPIIDTDLLRGNLSRLFEAIKNAEKF</sequence>
<dbReference type="OrthoDB" id="2086509at2"/>
<keyword evidence="3" id="KW-1185">Reference proteome</keyword>
<dbReference type="EMBL" id="CP020953">
    <property type="protein sequence ID" value="AWI06718.1"/>
    <property type="molecule type" value="Genomic_DNA"/>
</dbReference>
<evidence type="ECO:0000313" key="2">
    <source>
        <dbReference type="EMBL" id="AWI06718.1"/>
    </source>
</evidence>
<evidence type="ECO:0000313" key="3">
    <source>
        <dbReference type="Proteomes" id="UP000244910"/>
    </source>
</evidence>
<keyword evidence="1" id="KW-0472">Membrane</keyword>
<organism evidence="2 3">
    <name type="scientific">Clostridium drakei</name>
    <dbReference type="NCBI Taxonomy" id="332101"/>
    <lineage>
        <taxon>Bacteria</taxon>
        <taxon>Bacillati</taxon>
        <taxon>Bacillota</taxon>
        <taxon>Clostridia</taxon>
        <taxon>Eubacteriales</taxon>
        <taxon>Clostridiaceae</taxon>
        <taxon>Clostridium</taxon>
    </lineage>
</organism>
<dbReference type="Proteomes" id="UP000244910">
    <property type="component" value="Chromosome"/>
</dbReference>
<dbReference type="RefSeq" id="WP_032077347.1">
    <property type="nucleotide sequence ID" value="NZ_CP020953.1"/>
</dbReference>